<comment type="caution">
    <text evidence="2">The sequence shown here is derived from an EMBL/GenBank/DDBJ whole genome shotgun (WGS) entry which is preliminary data.</text>
</comment>
<evidence type="ECO:0000256" key="1">
    <source>
        <dbReference type="SAM" id="MobiDB-lite"/>
    </source>
</evidence>
<dbReference type="AlphaFoldDB" id="A0A2R6RHX1"/>
<protein>
    <submittedName>
        <fullName evidence="2">Uncharacterized protein</fullName>
    </submittedName>
</protein>
<dbReference type="EMBL" id="MLYV02000256">
    <property type="protein sequence ID" value="PSS29609.1"/>
    <property type="molecule type" value="Genomic_DNA"/>
</dbReference>
<feature type="region of interest" description="Disordered" evidence="1">
    <location>
        <begin position="1"/>
        <end position="32"/>
    </location>
</feature>
<accession>A0A2R6RHX1</accession>
<feature type="compositionally biased region" description="Acidic residues" evidence="1">
    <location>
        <begin position="97"/>
        <end position="113"/>
    </location>
</feature>
<proteinExistence type="predicted"/>
<keyword evidence="3" id="KW-1185">Reference proteome</keyword>
<sequence>MPPAISRVRTSGVTGGRTNVGQQSQSMTAEPVEQKPQELHCVRCHSAFYNENERCIIPHVFKIQCWHGASEIHRETLTYGSACCGETATVTIKSDSEADVDREEDADRGDDLDPSPCFQGTHTTSVTSGMYNDVNLFRCHWQDQGGRCERKPLSRGWRGIQLAAKGPRQVSVLEAVGLAEWML</sequence>
<dbReference type="Proteomes" id="UP000186601">
    <property type="component" value="Unassembled WGS sequence"/>
</dbReference>
<evidence type="ECO:0000313" key="3">
    <source>
        <dbReference type="Proteomes" id="UP000186601"/>
    </source>
</evidence>
<organism evidence="2 3">
    <name type="scientific">Hermanssonia centrifuga</name>
    <dbReference type="NCBI Taxonomy" id="98765"/>
    <lineage>
        <taxon>Eukaryota</taxon>
        <taxon>Fungi</taxon>
        <taxon>Dikarya</taxon>
        <taxon>Basidiomycota</taxon>
        <taxon>Agaricomycotina</taxon>
        <taxon>Agaricomycetes</taxon>
        <taxon>Polyporales</taxon>
        <taxon>Meruliaceae</taxon>
        <taxon>Hermanssonia</taxon>
    </lineage>
</organism>
<gene>
    <name evidence="2" type="ORF">PHLCEN_2v2757</name>
</gene>
<feature type="region of interest" description="Disordered" evidence="1">
    <location>
        <begin position="94"/>
        <end position="119"/>
    </location>
</feature>
<name>A0A2R6RHX1_9APHY</name>
<dbReference type="OrthoDB" id="3245731at2759"/>
<feature type="compositionally biased region" description="Polar residues" evidence="1">
    <location>
        <begin position="8"/>
        <end position="28"/>
    </location>
</feature>
<reference evidence="2 3" key="1">
    <citation type="submission" date="2018-02" db="EMBL/GenBank/DDBJ databases">
        <title>Genome sequence of the basidiomycete white-rot fungus Phlebia centrifuga.</title>
        <authorList>
            <person name="Granchi Z."/>
            <person name="Peng M."/>
            <person name="de Vries R.P."/>
            <person name="Hilden K."/>
            <person name="Makela M.R."/>
            <person name="Grigoriev I."/>
            <person name="Riley R."/>
        </authorList>
    </citation>
    <scope>NUCLEOTIDE SEQUENCE [LARGE SCALE GENOMIC DNA]</scope>
    <source>
        <strain evidence="2 3">FBCC195</strain>
    </source>
</reference>
<evidence type="ECO:0000313" key="2">
    <source>
        <dbReference type="EMBL" id="PSS29609.1"/>
    </source>
</evidence>